<dbReference type="PROSITE" id="PS51006">
    <property type="entry name" value="PABS_2"/>
    <property type="match status" value="1"/>
</dbReference>
<dbReference type="PROSITE" id="PS01330">
    <property type="entry name" value="PABS_1"/>
    <property type="match status" value="1"/>
</dbReference>
<comment type="catalytic activity">
    <reaction evidence="5">
        <text>S-adenosyl 3-(methylsulfanyl)propylamine + spermidine = thermospermine + S-methyl-5'-thioadenosine + H(+)</text>
        <dbReference type="Rhea" id="RHEA:30515"/>
        <dbReference type="ChEBI" id="CHEBI:15378"/>
        <dbReference type="ChEBI" id="CHEBI:17509"/>
        <dbReference type="ChEBI" id="CHEBI:57443"/>
        <dbReference type="ChEBI" id="CHEBI:57834"/>
        <dbReference type="ChEBI" id="CHEBI:59903"/>
        <dbReference type="EC" id="2.5.1.79"/>
    </reaction>
</comment>
<evidence type="ECO:0000256" key="8">
    <source>
        <dbReference type="RuleBase" id="RU003836"/>
    </source>
</evidence>
<evidence type="ECO:0000256" key="5">
    <source>
        <dbReference type="ARBA" id="ARBA00048874"/>
    </source>
</evidence>
<dbReference type="HAMAP" id="MF_00198">
    <property type="entry name" value="Spermidine_synth"/>
    <property type="match status" value="1"/>
</dbReference>
<feature type="active site" description="Proton acceptor" evidence="6 7">
    <location>
        <position position="157"/>
    </location>
</feature>
<dbReference type="InterPro" id="IPR035246">
    <property type="entry name" value="Spermidine_synt_N"/>
</dbReference>
<dbReference type="InterPro" id="IPR037163">
    <property type="entry name" value="Spermidine_synt_N_sf"/>
</dbReference>
<dbReference type="Pfam" id="PF01564">
    <property type="entry name" value="Spermine_synth"/>
    <property type="match status" value="1"/>
</dbReference>
<feature type="domain" description="PABS" evidence="10">
    <location>
        <begin position="3"/>
        <end position="238"/>
    </location>
</feature>
<gene>
    <name evidence="6" type="primary">speE</name>
    <name evidence="12" type="ORF">ENM88_06955</name>
    <name evidence="11" type="ORF">ENP77_03235</name>
</gene>
<dbReference type="GO" id="GO:0004766">
    <property type="term" value="F:spermidine synthase activity"/>
    <property type="evidence" value="ECO:0007669"/>
    <property type="project" value="UniProtKB-UniRule"/>
</dbReference>
<reference evidence="11" key="1">
    <citation type="journal article" date="2020" name="mSystems">
        <title>Genome- and Community-Level Interaction Insights into Carbon Utilization and Element Cycling Functions of Hydrothermarchaeota in Hydrothermal Sediment.</title>
        <authorList>
            <person name="Zhou Z."/>
            <person name="Liu Y."/>
            <person name="Xu W."/>
            <person name="Pan J."/>
            <person name="Luo Z.H."/>
            <person name="Li M."/>
        </authorList>
    </citation>
    <scope>NUCLEOTIDE SEQUENCE [LARGE SCALE GENOMIC DNA]</scope>
    <source>
        <strain evidence="12">SpSt-1125</strain>
        <strain evidence="11">SpSt-25</strain>
    </source>
</reference>
<dbReference type="PANTHER" id="PTHR43317">
    <property type="entry name" value="THERMOSPERMINE SYNTHASE ACAULIS5"/>
    <property type="match status" value="1"/>
</dbReference>
<evidence type="ECO:0000256" key="9">
    <source>
        <dbReference type="RuleBase" id="RU003837"/>
    </source>
</evidence>
<evidence type="ECO:0000259" key="10">
    <source>
        <dbReference type="PROSITE" id="PS51006"/>
    </source>
</evidence>
<feature type="binding site" evidence="6">
    <location>
        <position position="63"/>
    </location>
    <ligand>
        <name>spermidine</name>
        <dbReference type="ChEBI" id="CHEBI:57834"/>
    </ligand>
</feature>
<accession>A0A7C1P347</accession>
<dbReference type="Gene3D" id="2.30.140.10">
    <property type="entry name" value="Spermidine synthase, tetramerisation domain"/>
    <property type="match status" value="1"/>
</dbReference>
<comment type="similarity">
    <text evidence="1 6 8">Belongs to the spermidine/spermine synthase family.</text>
</comment>
<evidence type="ECO:0000256" key="4">
    <source>
        <dbReference type="ARBA" id="ARBA00023115"/>
    </source>
</evidence>
<dbReference type="EMBL" id="DRZM01000202">
    <property type="protein sequence ID" value="HHP05464.1"/>
    <property type="molecule type" value="Genomic_DNA"/>
</dbReference>
<keyword evidence="2" id="KW-0963">Cytoplasm</keyword>
<keyword evidence="6 9" id="KW-0745">Spermidine biosynthesis</keyword>
<dbReference type="InterPro" id="IPR029063">
    <property type="entry name" value="SAM-dependent_MTases_sf"/>
</dbReference>
<dbReference type="InterPro" id="IPR030373">
    <property type="entry name" value="PABS_CS"/>
</dbReference>
<dbReference type="GO" id="GO:0008295">
    <property type="term" value="P:spermidine biosynthetic process"/>
    <property type="evidence" value="ECO:0007669"/>
    <property type="project" value="UniProtKB-UniRule"/>
</dbReference>
<comment type="subunit">
    <text evidence="6">Homodimer or homotetramer.</text>
</comment>
<dbReference type="Gene3D" id="3.40.50.150">
    <property type="entry name" value="Vaccinia Virus protein VP39"/>
    <property type="match status" value="1"/>
</dbReference>
<evidence type="ECO:0000313" key="11">
    <source>
        <dbReference type="EMBL" id="HEB48791.1"/>
    </source>
</evidence>
<comment type="caution">
    <text evidence="6">Lacks conserved residue(s) required for the propagation of feature annotation.</text>
</comment>
<feature type="binding site" evidence="6">
    <location>
        <position position="87"/>
    </location>
    <ligand>
        <name>spermidine</name>
        <dbReference type="ChEBI" id="CHEBI:57834"/>
    </ligand>
</feature>
<feature type="binding site" evidence="6">
    <location>
        <position position="32"/>
    </location>
    <ligand>
        <name>S-methyl-5'-thioadenosine</name>
        <dbReference type="ChEBI" id="CHEBI:17509"/>
    </ligand>
</feature>
<dbReference type="EC" id="2.5.1.16" evidence="6"/>
<name>A0A7C1P347_THEPE</name>
<proteinExistence type="inferred from homology"/>
<comment type="catalytic activity">
    <reaction evidence="6 9">
        <text>S-adenosyl 3-(methylsulfanyl)propylamine + putrescine = S-methyl-5'-thioadenosine + spermidine + H(+)</text>
        <dbReference type="Rhea" id="RHEA:12721"/>
        <dbReference type="ChEBI" id="CHEBI:15378"/>
        <dbReference type="ChEBI" id="CHEBI:17509"/>
        <dbReference type="ChEBI" id="CHEBI:57443"/>
        <dbReference type="ChEBI" id="CHEBI:57834"/>
        <dbReference type="ChEBI" id="CHEBI:326268"/>
        <dbReference type="EC" id="2.5.1.16"/>
    </reaction>
</comment>
<evidence type="ECO:0000256" key="7">
    <source>
        <dbReference type="PROSITE-ProRule" id="PRU00354"/>
    </source>
</evidence>
<dbReference type="AlphaFoldDB" id="A0A7C1P347"/>
<feature type="binding site" evidence="6">
    <location>
        <begin position="139"/>
        <end position="140"/>
    </location>
    <ligand>
        <name>S-methyl-5'-thioadenosine</name>
        <dbReference type="ChEBI" id="CHEBI:17509"/>
    </ligand>
</feature>
<dbReference type="InterPro" id="IPR001045">
    <property type="entry name" value="Spermi_synthase"/>
</dbReference>
<keyword evidence="4 6" id="KW-0620">Polyamine biosynthesis</keyword>
<evidence type="ECO:0000256" key="2">
    <source>
        <dbReference type="ARBA" id="ARBA00022490"/>
    </source>
</evidence>
<evidence type="ECO:0000256" key="6">
    <source>
        <dbReference type="HAMAP-Rule" id="MF_00198"/>
    </source>
</evidence>
<organism evidence="11">
    <name type="scientific">Thermofilum pendens</name>
    <dbReference type="NCBI Taxonomy" id="2269"/>
    <lineage>
        <taxon>Archaea</taxon>
        <taxon>Thermoproteota</taxon>
        <taxon>Thermoprotei</taxon>
        <taxon>Thermofilales</taxon>
        <taxon>Thermofilaceae</taxon>
        <taxon>Thermofilum</taxon>
    </lineage>
</organism>
<feature type="binding site" evidence="6">
    <location>
        <position position="166"/>
    </location>
    <ligand>
        <name>S-methyl-5'-thioadenosine</name>
        <dbReference type="ChEBI" id="CHEBI:17509"/>
    </ligand>
</feature>
<comment type="pathway">
    <text evidence="6">Amine and polyamine biosynthesis; spermidine biosynthesis; spermidine from putrescine: step 1/1.</text>
</comment>
<dbReference type="InterPro" id="IPR030374">
    <property type="entry name" value="PABS"/>
</dbReference>
<feature type="binding site" evidence="6">
    <location>
        <position position="107"/>
    </location>
    <ligand>
        <name>S-methyl-5'-thioadenosine</name>
        <dbReference type="ChEBI" id="CHEBI:17509"/>
    </ligand>
</feature>
<comment type="caution">
    <text evidence="11">The sequence shown here is derived from an EMBL/GenBank/DDBJ whole genome shotgun (WGS) entry which is preliminary data.</text>
</comment>
<dbReference type="FunFam" id="3.40.50.150:FF:000088">
    <property type="entry name" value="Polyamine aminopropyltransferase"/>
    <property type="match status" value="1"/>
</dbReference>
<protein>
    <recommendedName>
        <fullName evidence="6">Polyamine aminopropyltransferase</fullName>
    </recommendedName>
    <alternativeName>
        <fullName evidence="6">Putrescine aminopropyltransferase</fullName>
        <shortName evidence="6">PAPT</shortName>
    </alternativeName>
    <alternativeName>
        <fullName evidence="6">Spermidine synthase</fullName>
        <shortName evidence="6">SPDS</shortName>
        <shortName evidence="6">SPDSY</shortName>
        <ecNumber evidence="6">2.5.1.16</ecNumber>
    </alternativeName>
</protein>
<sequence>MSVLWYTEWLSSHEAHIHGILELIFDGRTKYQRVTIARTGSFGLALFLDGFIQSAEYDEFIYHESLVHPAMITYGNPRKVLIIGGGEGATLREVLKYESVERVVMVDIDEELVNLCKKYLPEWHEGAFDDPRAELVFADGRKFIEETEEKFDVIILDVTDPVKGTPGVLLYTKEFYEKVKERLNPGGVIVTQATSLRYYERVFAVIHNTVASVFPIARRYKVFVPSFYSDWGFVLGSLGRDPLEVPREEVESKLARLSLRFLDAEQFRFLFALPRFLAERLSKYKEISTLSNPVEI</sequence>
<dbReference type="PANTHER" id="PTHR43317:SF1">
    <property type="entry name" value="THERMOSPERMINE SYNTHASE ACAULIS5"/>
    <property type="match status" value="1"/>
</dbReference>
<dbReference type="CDD" id="cd02440">
    <property type="entry name" value="AdoMet_MTases"/>
    <property type="match status" value="1"/>
</dbReference>
<dbReference type="EMBL" id="DSKP01000114">
    <property type="protein sequence ID" value="HEB48791.1"/>
    <property type="molecule type" value="Genomic_DNA"/>
</dbReference>
<evidence type="ECO:0000256" key="1">
    <source>
        <dbReference type="ARBA" id="ARBA00007867"/>
    </source>
</evidence>
<evidence type="ECO:0000256" key="3">
    <source>
        <dbReference type="ARBA" id="ARBA00022679"/>
    </source>
</evidence>
<dbReference type="NCBIfam" id="NF037959">
    <property type="entry name" value="MFS_SpdSyn"/>
    <property type="match status" value="1"/>
</dbReference>
<dbReference type="Pfam" id="PF17284">
    <property type="entry name" value="Spermine_synt_N"/>
    <property type="match status" value="1"/>
</dbReference>
<evidence type="ECO:0000313" key="12">
    <source>
        <dbReference type="EMBL" id="HHP05464.1"/>
    </source>
</evidence>
<dbReference type="UniPathway" id="UPA00248">
    <property type="reaction ID" value="UER00314"/>
</dbReference>
<comment type="function">
    <text evidence="6">Catalyzes the irreversible transfer of a propylamine group from the amino donor S-adenosylmethioninamine (decarboxy-AdoMet) to putrescine (1,4-diaminobutane) to yield spermidine.</text>
</comment>
<dbReference type="GO" id="GO:0010487">
    <property type="term" value="F:thermospermine synthase activity"/>
    <property type="evidence" value="ECO:0007669"/>
    <property type="project" value="UniProtKB-EC"/>
</dbReference>
<keyword evidence="3 6" id="KW-0808">Transferase</keyword>
<dbReference type="NCBIfam" id="NF002010">
    <property type="entry name" value="PRK00811.1"/>
    <property type="match status" value="1"/>
</dbReference>
<dbReference type="NCBIfam" id="TIGR00417">
    <property type="entry name" value="speE"/>
    <property type="match status" value="1"/>
</dbReference>
<dbReference type="SUPFAM" id="SSF53335">
    <property type="entry name" value="S-adenosyl-L-methionine-dependent methyltransferases"/>
    <property type="match status" value="1"/>
</dbReference>